<organism evidence="3 4">
    <name type="scientific">Paludibacter propionicigenes (strain DSM 17365 / JCM 13257 / WB4)</name>
    <dbReference type="NCBI Taxonomy" id="694427"/>
    <lineage>
        <taxon>Bacteria</taxon>
        <taxon>Pseudomonadati</taxon>
        <taxon>Bacteroidota</taxon>
        <taxon>Bacteroidia</taxon>
        <taxon>Bacteroidales</taxon>
        <taxon>Paludibacteraceae</taxon>
        <taxon>Paludibacter</taxon>
    </lineage>
</organism>
<accession>E4T3I7</accession>
<feature type="domain" description="Acyltransferase 3" evidence="2">
    <location>
        <begin position="61"/>
        <end position="393"/>
    </location>
</feature>
<dbReference type="eggNOG" id="COG3594">
    <property type="taxonomic scope" value="Bacteria"/>
</dbReference>
<protein>
    <submittedName>
        <fullName evidence="3">Acyltransferase 3</fullName>
    </submittedName>
</protein>
<sequence>MNAYNLIVNPDYRPVQKCNMRVFRNASAWVVRKLMLIVMSIYANRMEEPKTLNKKAPNKRNNFLDFIKGIAIILVVLGHSIQYGNGAYYFRNSLFYENVLFKVIYSFHMPVFMMISGYLFYYTMQNHSNKEVLLSRITRFLIPIFSWNGLFLIFHFATHFIHHNIILHDFIGVNLKTEMSNYFRSSFQTIWFLWAILWCSLIVMISNRLFKDSIIIYILVFLLTFIIPDSFNISLYKYMYPFFIIGYFYCKNKEAVYKILQKINSIYLLLVGCLIYLFLMQFYNNSSYIYTSGYTIIGRNALTQIAIDIYRLIVGLFGGISLIVIVNKLFKFETFSKEDIITKLGINSLGIYIVSCYLFIFVQKLTTNLSINYIVSLFETIVVLIVSYLIIYFLKKNRIANILLLGKR</sequence>
<gene>
    <name evidence="3" type="ordered locus">Palpr_1134</name>
</gene>
<feature type="transmembrane region" description="Helical" evidence="1">
    <location>
        <begin position="182"/>
        <end position="202"/>
    </location>
</feature>
<keyword evidence="3" id="KW-0808">Transferase</keyword>
<evidence type="ECO:0000313" key="3">
    <source>
        <dbReference type="EMBL" id="ADQ79281.1"/>
    </source>
</evidence>
<dbReference type="Proteomes" id="UP000008718">
    <property type="component" value="Chromosome"/>
</dbReference>
<evidence type="ECO:0000256" key="1">
    <source>
        <dbReference type="SAM" id="Phobius"/>
    </source>
</evidence>
<dbReference type="Pfam" id="PF01757">
    <property type="entry name" value="Acyl_transf_3"/>
    <property type="match status" value="1"/>
</dbReference>
<feature type="transmembrane region" description="Helical" evidence="1">
    <location>
        <begin position="141"/>
        <end position="162"/>
    </location>
</feature>
<keyword evidence="1" id="KW-1133">Transmembrane helix</keyword>
<dbReference type="HOGENOM" id="CLU_023915_2_1_10"/>
<dbReference type="PANTHER" id="PTHR37312">
    <property type="entry name" value="MEMBRANE-BOUND ACYLTRANSFERASE YKRP-RELATED"/>
    <property type="match status" value="1"/>
</dbReference>
<evidence type="ECO:0000313" key="4">
    <source>
        <dbReference type="Proteomes" id="UP000008718"/>
    </source>
</evidence>
<dbReference type="PANTHER" id="PTHR37312:SF1">
    <property type="entry name" value="MEMBRANE-BOUND ACYLTRANSFERASE YKRP-RELATED"/>
    <property type="match status" value="1"/>
</dbReference>
<feature type="transmembrane region" description="Helical" evidence="1">
    <location>
        <begin position="209"/>
        <end position="227"/>
    </location>
</feature>
<evidence type="ECO:0000259" key="2">
    <source>
        <dbReference type="Pfam" id="PF01757"/>
    </source>
</evidence>
<feature type="transmembrane region" description="Helical" evidence="1">
    <location>
        <begin position="342"/>
        <end position="361"/>
    </location>
</feature>
<keyword evidence="1" id="KW-0472">Membrane</keyword>
<dbReference type="AlphaFoldDB" id="E4T3I7"/>
<proteinExistence type="predicted"/>
<dbReference type="InterPro" id="IPR052734">
    <property type="entry name" value="Nod_factor_acetyltransferase"/>
</dbReference>
<keyword evidence="3" id="KW-0012">Acyltransferase</keyword>
<dbReference type="OrthoDB" id="9816048at2"/>
<reference key="1">
    <citation type="submission" date="2010-11" db="EMBL/GenBank/DDBJ databases">
        <title>The complete genome of Paludibacter propionicigenes DSM 17365.</title>
        <authorList>
            <consortium name="US DOE Joint Genome Institute (JGI-PGF)"/>
            <person name="Lucas S."/>
            <person name="Copeland A."/>
            <person name="Lapidus A."/>
            <person name="Bruce D."/>
            <person name="Goodwin L."/>
            <person name="Pitluck S."/>
            <person name="Kyrpides N."/>
            <person name="Mavromatis K."/>
            <person name="Ivanova N."/>
            <person name="Munk A.C."/>
            <person name="Brettin T."/>
            <person name="Detter J.C."/>
            <person name="Han C."/>
            <person name="Tapia R."/>
            <person name="Land M."/>
            <person name="Hauser L."/>
            <person name="Markowitz V."/>
            <person name="Cheng J.-F."/>
            <person name="Hugenholtz P."/>
            <person name="Woyke T."/>
            <person name="Wu D."/>
            <person name="Gronow S."/>
            <person name="Wellnitz S."/>
            <person name="Brambilla E."/>
            <person name="Klenk H.-P."/>
            <person name="Eisen J.A."/>
        </authorList>
    </citation>
    <scope>NUCLEOTIDE SEQUENCE</scope>
    <source>
        <strain>WB4</strain>
    </source>
</reference>
<dbReference type="GO" id="GO:0016747">
    <property type="term" value="F:acyltransferase activity, transferring groups other than amino-acyl groups"/>
    <property type="evidence" value="ECO:0007669"/>
    <property type="project" value="InterPro"/>
</dbReference>
<feature type="transmembrane region" description="Helical" evidence="1">
    <location>
        <begin position="262"/>
        <end position="283"/>
    </location>
</feature>
<keyword evidence="4" id="KW-1185">Reference proteome</keyword>
<keyword evidence="1" id="KW-0812">Transmembrane</keyword>
<dbReference type="EMBL" id="CP002345">
    <property type="protein sequence ID" value="ADQ79281.1"/>
    <property type="molecule type" value="Genomic_DNA"/>
</dbReference>
<feature type="transmembrane region" description="Helical" evidence="1">
    <location>
        <begin position="63"/>
        <end position="83"/>
    </location>
</feature>
<feature type="transmembrane region" description="Helical" evidence="1">
    <location>
        <begin position="373"/>
        <end position="394"/>
    </location>
</feature>
<feature type="transmembrane region" description="Helical" evidence="1">
    <location>
        <begin position="103"/>
        <end position="121"/>
    </location>
</feature>
<dbReference type="KEGG" id="ppn:Palpr_1134"/>
<reference evidence="3 4" key="2">
    <citation type="journal article" date="2011" name="Stand. Genomic Sci.">
        <title>Complete genome sequence of Paludibacter propionicigenes type strain (WB4).</title>
        <authorList>
            <person name="Gronow S."/>
            <person name="Munk C."/>
            <person name="Lapidus A."/>
            <person name="Nolan M."/>
            <person name="Lucas S."/>
            <person name="Hammon N."/>
            <person name="Deshpande S."/>
            <person name="Cheng J.F."/>
            <person name="Tapia R."/>
            <person name="Han C."/>
            <person name="Goodwin L."/>
            <person name="Pitluck S."/>
            <person name="Liolios K."/>
            <person name="Ivanova N."/>
            <person name="Mavromatis K."/>
            <person name="Mikhailova N."/>
            <person name="Pati A."/>
            <person name="Chen A."/>
            <person name="Palaniappan K."/>
            <person name="Land M."/>
            <person name="Hauser L."/>
            <person name="Chang Y.J."/>
            <person name="Jeffries C.D."/>
            <person name="Brambilla E."/>
            <person name="Rohde M."/>
            <person name="Goker M."/>
            <person name="Detter J.C."/>
            <person name="Woyke T."/>
            <person name="Bristow J."/>
            <person name="Eisen J.A."/>
            <person name="Markowitz V."/>
            <person name="Hugenholtz P."/>
            <person name="Kyrpides N.C."/>
            <person name="Klenk H.P."/>
        </authorList>
    </citation>
    <scope>NUCLEOTIDE SEQUENCE [LARGE SCALE GENOMIC DNA]</scope>
    <source>
        <strain evidence="4">DSM 17365 / JCM 13257 / WB4</strain>
    </source>
</reference>
<name>E4T3I7_PALPW</name>
<dbReference type="InterPro" id="IPR002656">
    <property type="entry name" value="Acyl_transf_3_dom"/>
</dbReference>
<feature type="transmembrane region" description="Helical" evidence="1">
    <location>
        <begin position="309"/>
        <end position="330"/>
    </location>
</feature>
<dbReference type="STRING" id="694427.Palpr_1134"/>
<feature type="transmembrane region" description="Helical" evidence="1">
    <location>
        <begin position="26"/>
        <end position="43"/>
    </location>
</feature>